<dbReference type="Proteomes" id="UP000235672">
    <property type="component" value="Unassembled WGS sequence"/>
</dbReference>
<organism evidence="1 2">
    <name type="scientific">Hyaloscypha hepaticicola</name>
    <dbReference type="NCBI Taxonomy" id="2082293"/>
    <lineage>
        <taxon>Eukaryota</taxon>
        <taxon>Fungi</taxon>
        <taxon>Dikarya</taxon>
        <taxon>Ascomycota</taxon>
        <taxon>Pezizomycotina</taxon>
        <taxon>Leotiomycetes</taxon>
        <taxon>Helotiales</taxon>
        <taxon>Hyaloscyphaceae</taxon>
        <taxon>Hyaloscypha</taxon>
    </lineage>
</organism>
<keyword evidence="2" id="KW-1185">Reference proteome</keyword>
<reference evidence="1 2" key="1">
    <citation type="submission" date="2016-05" db="EMBL/GenBank/DDBJ databases">
        <title>A degradative enzymes factory behind the ericoid mycorrhizal symbiosis.</title>
        <authorList>
            <consortium name="DOE Joint Genome Institute"/>
            <person name="Martino E."/>
            <person name="Morin E."/>
            <person name="Grelet G."/>
            <person name="Kuo A."/>
            <person name="Kohler A."/>
            <person name="Daghino S."/>
            <person name="Barry K."/>
            <person name="Choi C."/>
            <person name="Cichocki N."/>
            <person name="Clum A."/>
            <person name="Copeland A."/>
            <person name="Hainaut M."/>
            <person name="Haridas S."/>
            <person name="Labutti K."/>
            <person name="Lindquist E."/>
            <person name="Lipzen A."/>
            <person name="Khouja H.-R."/>
            <person name="Murat C."/>
            <person name="Ohm R."/>
            <person name="Olson A."/>
            <person name="Spatafora J."/>
            <person name="Veneault-Fourrey C."/>
            <person name="Henrissat B."/>
            <person name="Grigoriev I."/>
            <person name="Martin F."/>
            <person name="Perotto S."/>
        </authorList>
    </citation>
    <scope>NUCLEOTIDE SEQUENCE [LARGE SCALE GENOMIC DNA]</scope>
    <source>
        <strain evidence="1 2">UAMH 7357</strain>
    </source>
</reference>
<accession>A0A2J6Q8U5</accession>
<protein>
    <submittedName>
        <fullName evidence="1">Uncharacterized protein</fullName>
    </submittedName>
</protein>
<evidence type="ECO:0000313" key="1">
    <source>
        <dbReference type="EMBL" id="PMD22664.1"/>
    </source>
</evidence>
<gene>
    <name evidence="1" type="ORF">NA56DRAFT_94164</name>
</gene>
<dbReference type="OrthoDB" id="4297596at2759"/>
<dbReference type="AlphaFoldDB" id="A0A2J6Q8U5"/>
<sequence length="220" mass="25337">MDWLSVQKLGAFAWVPHVMWTGPEPRTDVGTAIGRYLALRGRQIGLFLGICQLTHRHHLTQKSSSLQILLLHNIQLQKPLFSALRRIPPFEMNGNPLRVIIRACVTDIPAKPVERVYRLGCDFCQQNLNRPFNKNLQDECHDAMHFLPNCDSEDNVNAWFLYDFNVTRPLDKGQVSAIPHEVYHATRQGESWVFTPRAKWINAGKNYCSMYTWGGSYKTE</sequence>
<dbReference type="EMBL" id="KZ613477">
    <property type="protein sequence ID" value="PMD22664.1"/>
    <property type="molecule type" value="Genomic_DNA"/>
</dbReference>
<name>A0A2J6Q8U5_9HELO</name>
<evidence type="ECO:0000313" key="2">
    <source>
        <dbReference type="Proteomes" id="UP000235672"/>
    </source>
</evidence>
<proteinExistence type="predicted"/>